<dbReference type="AlphaFoldDB" id="A0A5A7QDY7"/>
<gene>
    <name evidence="2" type="ORF">STAS_18929</name>
</gene>
<proteinExistence type="predicted"/>
<organism evidence="2 3">
    <name type="scientific">Striga asiatica</name>
    <name type="common">Asiatic witchweed</name>
    <name type="synonym">Buchnera asiatica</name>
    <dbReference type="NCBI Taxonomy" id="4170"/>
    <lineage>
        <taxon>Eukaryota</taxon>
        <taxon>Viridiplantae</taxon>
        <taxon>Streptophyta</taxon>
        <taxon>Embryophyta</taxon>
        <taxon>Tracheophyta</taxon>
        <taxon>Spermatophyta</taxon>
        <taxon>Magnoliopsida</taxon>
        <taxon>eudicotyledons</taxon>
        <taxon>Gunneridae</taxon>
        <taxon>Pentapetalae</taxon>
        <taxon>asterids</taxon>
        <taxon>lamiids</taxon>
        <taxon>Lamiales</taxon>
        <taxon>Orobanchaceae</taxon>
        <taxon>Buchnereae</taxon>
        <taxon>Striga</taxon>
    </lineage>
</organism>
<keyword evidence="3" id="KW-1185">Reference proteome</keyword>
<dbReference type="OrthoDB" id="930177at2759"/>
<evidence type="ECO:0000313" key="2">
    <source>
        <dbReference type="EMBL" id="GER42171.1"/>
    </source>
</evidence>
<sequence>MGPTSHRSPPLSTALAVAVAAAVLVLLPLPALSDNLGLFPEIEITLANDGRWPVWFMCQMTDHSDSLYQLPQNSTYRFNFRQAAFPMRWCYLYVSRSSHGFFWAFTVRSRCTKCFWSINHHPSLYRADKGRWERQKLFMPPDFNISRYLRAATGKDGPDGDDR</sequence>
<reference evidence="3" key="1">
    <citation type="journal article" date="2019" name="Curr. Biol.">
        <title>Genome Sequence of Striga asiatica Provides Insight into the Evolution of Plant Parasitism.</title>
        <authorList>
            <person name="Yoshida S."/>
            <person name="Kim S."/>
            <person name="Wafula E.K."/>
            <person name="Tanskanen J."/>
            <person name="Kim Y.M."/>
            <person name="Honaas L."/>
            <person name="Yang Z."/>
            <person name="Spallek T."/>
            <person name="Conn C.E."/>
            <person name="Ichihashi Y."/>
            <person name="Cheong K."/>
            <person name="Cui S."/>
            <person name="Der J.P."/>
            <person name="Gundlach H."/>
            <person name="Jiao Y."/>
            <person name="Hori C."/>
            <person name="Ishida J.K."/>
            <person name="Kasahara H."/>
            <person name="Kiba T."/>
            <person name="Kim M.S."/>
            <person name="Koo N."/>
            <person name="Laohavisit A."/>
            <person name="Lee Y.H."/>
            <person name="Lumba S."/>
            <person name="McCourt P."/>
            <person name="Mortimer J.C."/>
            <person name="Mutuku J.M."/>
            <person name="Nomura T."/>
            <person name="Sasaki-Sekimoto Y."/>
            <person name="Seto Y."/>
            <person name="Wang Y."/>
            <person name="Wakatake T."/>
            <person name="Sakakibara H."/>
            <person name="Demura T."/>
            <person name="Yamaguchi S."/>
            <person name="Yoneyama K."/>
            <person name="Manabe R.I."/>
            <person name="Nelson D.C."/>
            <person name="Schulman A.H."/>
            <person name="Timko M.P."/>
            <person name="dePamphilis C.W."/>
            <person name="Choi D."/>
            <person name="Shirasu K."/>
        </authorList>
    </citation>
    <scope>NUCLEOTIDE SEQUENCE [LARGE SCALE GENOMIC DNA]</scope>
    <source>
        <strain evidence="3">cv. UVA1</strain>
    </source>
</reference>
<dbReference type="Proteomes" id="UP000325081">
    <property type="component" value="Unassembled WGS sequence"/>
</dbReference>
<evidence type="ECO:0000313" key="3">
    <source>
        <dbReference type="Proteomes" id="UP000325081"/>
    </source>
</evidence>
<protein>
    <submittedName>
        <fullName evidence="2">Self-incompatibility protein</fullName>
    </submittedName>
</protein>
<dbReference type="EMBL" id="BKCP01006294">
    <property type="protein sequence ID" value="GER42171.1"/>
    <property type="molecule type" value="Genomic_DNA"/>
</dbReference>
<feature type="signal peptide" evidence="1">
    <location>
        <begin position="1"/>
        <end position="33"/>
    </location>
</feature>
<accession>A0A5A7QDY7</accession>
<feature type="chain" id="PRO_5022965245" evidence="1">
    <location>
        <begin position="34"/>
        <end position="163"/>
    </location>
</feature>
<keyword evidence="1" id="KW-0732">Signal</keyword>
<comment type="caution">
    <text evidence="2">The sequence shown here is derived from an EMBL/GenBank/DDBJ whole genome shotgun (WGS) entry which is preliminary data.</text>
</comment>
<name>A0A5A7QDY7_STRAF</name>
<evidence type="ECO:0000256" key="1">
    <source>
        <dbReference type="SAM" id="SignalP"/>
    </source>
</evidence>